<protein>
    <submittedName>
        <fullName evidence="2">Bax protein</fullName>
    </submittedName>
</protein>
<dbReference type="Pfam" id="PF01832">
    <property type="entry name" value="Glucosaminidase"/>
    <property type="match status" value="1"/>
</dbReference>
<proteinExistence type="predicted"/>
<dbReference type="PANTHER" id="PTHR40572">
    <property type="entry name" value="PROTEIN BAX"/>
    <property type="match status" value="1"/>
</dbReference>
<evidence type="ECO:0000313" key="3">
    <source>
        <dbReference type="Proteomes" id="UP001185092"/>
    </source>
</evidence>
<gene>
    <name evidence="2" type="ORF">HNQ88_003859</name>
</gene>
<comment type="caution">
    <text evidence="2">The sequence shown here is derived from an EMBL/GenBank/DDBJ whole genome shotgun (WGS) entry which is preliminary data.</text>
</comment>
<dbReference type="SMART" id="SM00047">
    <property type="entry name" value="LYZ2"/>
    <property type="match status" value="1"/>
</dbReference>
<accession>A0AAE3XQC6</accession>
<sequence length="242" mass="27982">MKVIQLFIFLNYFAMGEEAHSPKRKLEDHHMDFIRMIKPLVDEENQKLQDLRSLILNVEETFLMNGKFGVNDIDLIQKISKEYDVKINKPLEEYSYPEGIALLDRLKIHVDIIPEKLVLAQAIIETGWGTSKFAKLANNYFGIHCYKPDCGMKPAHAPDAKFSVKKYSSPQEAVEDYMYLLNTGRAYKKLRKIREQNRLAGIDPEAVSMAQGLVLYSERGEVYIRLIEKVINRYIPDNLALL</sequence>
<dbReference type="InterPro" id="IPR002901">
    <property type="entry name" value="MGlyc_endo_b_GlcNAc-like_dom"/>
</dbReference>
<dbReference type="Proteomes" id="UP001185092">
    <property type="component" value="Unassembled WGS sequence"/>
</dbReference>
<reference evidence="2" key="1">
    <citation type="submission" date="2023-07" db="EMBL/GenBank/DDBJ databases">
        <title>Genomic Encyclopedia of Type Strains, Phase IV (KMG-IV): sequencing the most valuable type-strain genomes for metagenomic binning, comparative biology and taxonomic classification.</title>
        <authorList>
            <person name="Goeker M."/>
        </authorList>
    </citation>
    <scope>NUCLEOTIDE SEQUENCE</scope>
    <source>
        <strain evidence="2">DSM 26174</strain>
    </source>
</reference>
<dbReference type="GO" id="GO:0004040">
    <property type="term" value="F:amidase activity"/>
    <property type="evidence" value="ECO:0007669"/>
    <property type="project" value="InterPro"/>
</dbReference>
<dbReference type="AlphaFoldDB" id="A0AAE3XQC6"/>
<dbReference type="InterPro" id="IPR053195">
    <property type="entry name" value="Bax-like"/>
</dbReference>
<organism evidence="2 3">
    <name type="scientific">Aureibacter tunicatorum</name>
    <dbReference type="NCBI Taxonomy" id="866807"/>
    <lineage>
        <taxon>Bacteria</taxon>
        <taxon>Pseudomonadati</taxon>
        <taxon>Bacteroidota</taxon>
        <taxon>Cytophagia</taxon>
        <taxon>Cytophagales</taxon>
        <taxon>Persicobacteraceae</taxon>
        <taxon>Aureibacter</taxon>
    </lineage>
</organism>
<dbReference type="PANTHER" id="PTHR40572:SF1">
    <property type="entry name" value="PROTEIN BAX"/>
    <property type="match status" value="1"/>
</dbReference>
<evidence type="ECO:0000313" key="2">
    <source>
        <dbReference type="EMBL" id="MDR6240783.1"/>
    </source>
</evidence>
<keyword evidence="3" id="KW-1185">Reference proteome</keyword>
<evidence type="ECO:0000259" key="1">
    <source>
        <dbReference type="SMART" id="SM00047"/>
    </source>
</evidence>
<name>A0AAE3XQC6_9BACT</name>
<dbReference type="EMBL" id="JAVDQD010000005">
    <property type="protein sequence ID" value="MDR6240783.1"/>
    <property type="molecule type" value="Genomic_DNA"/>
</dbReference>
<dbReference type="RefSeq" id="WP_309941019.1">
    <property type="nucleotide sequence ID" value="NZ_AP025306.1"/>
</dbReference>
<dbReference type="Gene3D" id="1.10.530.10">
    <property type="match status" value="1"/>
</dbReference>
<feature type="domain" description="Mannosyl-glycoprotein endo-beta-N-acetylglucosamidase-like" evidence="1">
    <location>
        <begin position="89"/>
        <end position="224"/>
    </location>
</feature>